<reference evidence="2 3" key="1">
    <citation type="submission" date="2017-10" db="EMBL/GenBank/DDBJ databases">
        <title>Whole genome sequencing of members of genus Pseudoxanthomonas.</title>
        <authorList>
            <person name="Kumar S."/>
            <person name="Bansal K."/>
            <person name="Kaur A."/>
            <person name="Patil P."/>
            <person name="Sharma S."/>
            <person name="Patil P.B."/>
        </authorList>
    </citation>
    <scope>NUCLEOTIDE SEQUENCE [LARGE SCALE GENOMIC DNA]</scope>
    <source>
        <strain evidence="2 3">DSM 17109</strain>
    </source>
</reference>
<dbReference type="Gene3D" id="3.30.70.100">
    <property type="match status" value="2"/>
</dbReference>
<comment type="caution">
    <text evidence="2">The sequence shown here is derived from an EMBL/GenBank/DDBJ whole genome shotgun (WGS) entry which is preliminary data.</text>
</comment>
<gene>
    <name evidence="2" type="ORF">CSC78_14500</name>
</gene>
<dbReference type="EMBL" id="PDWW01000023">
    <property type="protein sequence ID" value="KAF1723800.1"/>
    <property type="molecule type" value="Genomic_DNA"/>
</dbReference>
<organism evidence="2 3">
    <name type="scientific">Pseudoxanthomonas japonensis</name>
    <dbReference type="NCBI Taxonomy" id="69284"/>
    <lineage>
        <taxon>Bacteria</taxon>
        <taxon>Pseudomonadati</taxon>
        <taxon>Pseudomonadota</taxon>
        <taxon>Gammaproteobacteria</taxon>
        <taxon>Lysobacterales</taxon>
        <taxon>Lysobacteraceae</taxon>
        <taxon>Pseudoxanthomonas</taxon>
    </lineage>
</organism>
<dbReference type="InterPro" id="IPR009874">
    <property type="entry name" value="DUF1428"/>
</dbReference>
<keyword evidence="3" id="KW-1185">Reference proteome</keyword>
<protein>
    <submittedName>
        <fullName evidence="2">RNA signal recognition particle</fullName>
    </submittedName>
</protein>
<feature type="compositionally biased region" description="Basic and acidic residues" evidence="1">
    <location>
        <begin position="202"/>
        <end position="215"/>
    </location>
</feature>
<evidence type="ECO:0000256" key="1">
    <source>
        <dbReference type="SAM" id="MobiDB-lite"/>
    </source>
</evidence>
<proteinExistence type="predicted"/>
<dbReference type="SUPFAM" id="SSF54909">
    <property type="entry name" value="Dimeric alpha+beta barrel"/>
    <property type="match status" value="2"/>
</dbReference>
<sequence length="245" mass="27101">MPYIDGFVAAVPTANKQKFIDHANLGDPVFIEQGATRVVECWEDDVSDGKVTDFRRTVQAKADESVVFSWIEWPDKATRDVGMKKMMDDPRMTPEVNPMPFDGKRLIYGGFVPTVTLGPEGAPSSYVDGFILAAPADGKGAFTDFAATFDAIFMEYGAARIIEAWGDDVPRGTQTDFFRAVQATESENVAFSWIEWPDKASRDAGTRKVMEDPRMDPANQGDTPMPFDGQRMVYGGFMPVVDLRA</sequence>
<dbReference type="InterPro" id="IPR011008">
    <property type="entry name" value="Dimeric_a/b-barrel"/>
</dbReference>
<evidence type="ECO:0000313" key="2">
    <source>
        <dbReference type="EMBL" id="KAF1723800.1"/>
    </source>
</evidence>
<evidence type="ECO:0000313" key="3">
    <source>
        <dbReference type="Proteomes" id="UP000781710"/>
    </source>
</evidence>
<name>A0ABQ6ZEE7_9GAMM</name>
<accession>A0ABQ6ZEE7</accession>
<feature type="region of interest" description="Disordered" evidence="1">
    <location>
        <begin position="202"/>
        <end position="226"/>
    </location>
</feature>
<dbReference type="Proteomes" id="UP000781710">
    <property type="component" value="Unassembled WGS sequence"/>
</dbReference>
<dbReference type="Pfam" id="PF07237">
    <property type="entry name" value="DUF1428"/>
    <property type="match status" value="2"/>
</dbReference>